<evidence type="ECO:0000256" key="1">
    <source>
        <dbReference type="SAM" id="Phobius"/>
    </source>
</evidence>
<keyword evidence="1" id="KW-1133">Transmembrane helix</keyword>
<protein>
    <submittedName>
        <fullName evidence="2">Uncharacterized protein</fullName>
    </submittedName>
</protein>
<evidence type="ECO:0000313" key="2">
    <source>
        <dbReference type="EMBL" id="MBK1666910.1"/>
    </source>
</evidence>
<name>A0ABS1D964_9PROT</name>
<dbReference type="EMBL" id="NRRL01000003">
    <property type="protein sequence ID" value="MBK1666910.1"/>
    <property type="molecule type" value="Genomic_DNA"/>
</dbReference>
<sequence>MMAEQKQSEVVIEEQPAEHRLPEGAAVMDENVWLQLRRQLLNNPSMLVGFALVPAVLDLFVFGGWLSVCLWGAAVVGLPAWWLIRRGRLK</sequence>
<evidence type="ECO:0000313" key="3">
    <source>
        <dbReference type="Proteomes" id="UP001296873"/>
    </source>
</evidence>
<dbReference type="Proteomes" id="UP001296873">
    <property type="component" value="Unassembled WGS sequence"/>
</dbReference>
<keyword evidence="1" id="KW-0812">Transmembrane</keyword>
<keyword evidence="1" id="KW-0472">Membrane</keyword>
<organism evidence="2 3">
    <name type="scientific">Rhodovibrio sodomensis</name>
    <dbReference type="NCBI Taxonomy" id="1088"/>
    <lineage>
        <taxon>Bacteria</taxon>
        <taxon>Pseudomonadati</taxon>
        <taxon>Pseudomonadota</taxon>
        <taxon>Alphaproteobacteria</taxon>
        <taxon>Rhodospirillales</taxon>
        <taxon>Rhodovibrionaceae</taxon>
        <taxon>Rhodovibrio</taxon>
    </lineage>
</organism>
<feature type="transmembrane region" description="Helical" evidence="1">
    <location>
        <begin position="40"/>
        <end position="57"/>
    </location>
</feature>
<comment type="caution">
    <text evidence="2">The sequence shown here is derived from an EMBL/GenBank/DDBJ whole genome shotgun (WGS) entry which is preliminary data.</text>
</comment>
<feature type="transmembrane region" description="Helical" evidence="1">
    <location>
        <begin position="63"/>
        <end position="84"/>
    </location>
</feature>
<reference evidence="2 3" key="1">
    <citation type="journal article" date="2020" name="Microorganisms">
        <title>Osmotic Adaptation and Compatible Solute Biosynthesis of Phototrophic Bacteria as Revealed from Genome Analyses.</title>
        <authorList>
            <person name="Imhoff J.F."/>
            <person name="Rahn T."/>
            <person name="Kunzel S."/>
            <person name="Keller A."/>
            <person name="Neulinger S.C."/>
        </authorList>
    </citation>
    <scope>NUCLEOTIDE SEQUENCE [LARGE SCALE GENOMIC DNA]</scope>
    <source>
        <strain evidence="2 3">DSM 9895</strain>
    </source>
</reference>
<keyword evidence="3" id="KW-1185">Reference proteome</keyword>
<accession>A0ABS1D964</accession>
<proteinExistence type="predicted"/>
<gene>
    <name evidence="2" type="ORF">CKO28_02490</name>
</gene>